<keyword evidence="5" id="KW-0238">DNA-binding</keyword>
<dbReference type="GO" id="GO:0005634">
    <property type="term" value="C:nucleus"/>
    <property type="evidence" value="ECO:0007669"/>
    <property type="project" value="TreeGrafter"/>
</dbReference>
<dbReference type="GO" id="GO:0043565">
    <property type="term" value="F:sequence-specific DNA binding"/>
    <property type="evidence" value="ECO:0007669"/>
    <property type="project" value="InterPro"/>
</dbReference>
<evidence type="ECO:0000256" key="8">
    <source>
        <dbReference type="ARBA" id="ARBA00023242"/>
    </source>
</evidence>
<dbReference type="Proteomes" id="UP000614601">
    <property type="component" value="Unassembled WGS sequence"/>
</dbReference>
<dbReference type="OrthoDB" id="5849870at2759"/>
<dbReference type="SUPFAM" id="SSF48508">
    <property type="entry name" value="Nuclear receptor ligand-binding domain"/>
    <property type="match status" value="1"/>
</dbReference>
<evidence type="ECO:0000256" key="6">
    <source>
        <dbReference type="ARBA" id="ARBA00023163"/>
    </source>
</evidence>
<evidence type="ECO:0000259" key="9">
    <source>
        <dbReference type="PROSITE" id="PS51030"/>
    </source>
</evidence>
<comment type="caution">
    <text evidence="10">The sequence shown here is derived from an EMBL/GenBank/DDBJ whole genome shotgun (WGS) entry which is preliminary data.</text>
</comment>
<keyword evidence="11" id="KW-1185">Reference proteome</keyword>
<keyword evidence="1" id="KW-0479">Metal-binding</keyword>
<proteinExistence type="predicted"/>
<feature type="domain" description="Nuclear receptor" evidence="9">
    <location>
        <begin position="17"/>
        <end position="97"/>
    </location>
</feature>
<evidence type="ECO:0000256" key="7">
    <source>
        <dbReference type="ARBA" id="ARBA00023170"/>
    </source>
</evidence>
<dbReference type="AlphaFoldDB" id="A0A811L5D0"/>
<evidence type="ECO:0000256" key="2">
    <source>
        <dbReference type="ARBA" id="ARBA00022771"/>
    </source>
</evidence>
<keyword evidence="2" id="KW-0863">Zinc-finger</keyword>
<reference evidence="10" key="1">
    <citation type="submission" date="2020-09" db="EMBL/GenBank/DDBJ databases">
        <authorList>
            <person name="Kikuchi T."/>
        </authorList>
    </citation>
    <scope>NUCLEOTIDE SEQUENCE</scope>
    <source>
        <strain evidence="10">SH1</strain>
    </source>
</reference>
<gene>
    <name evidence="10" type="ORF">BOKJ2_LOCUS10095</name>
</gene>
<dbReference type="EMBL" id="CAJFCW020000005">
    <property type="protein sequence ID" value="CAG9117527.1"/>
    <property type="molecule type" value="Genomic_DNA"/>
</dbReference>
<organism evidence="10 11">
    <name type="scientific">Bursaphelenchus okinawaensis</name>
    <dbReference type="NCBI Taxonomy" id="465554"/>
    <lineage>
        <taxon>Eukaryota</taxon>
        <taxon>Metazoa</taxon>
        <taxon>Ecdysozoa</taxon>
        <taxon>Nematoda</taxon>
        <taxon>Chromadorea</taxon>
        <taxon>Rhabditida</taxon>
        <taxon>Tylenchina</taxon>
        <taxon>Tylenchomorpha</taxon>
        <taxon>Aphelenchoidea</taxon>
        <taxon>Aphelenchoididae</taxon>
        <taxon>Bursaphelenchus</taxon>
    </lineage>
</organism>
<dbReference type="PANTHER" id="PTHR46011:SF6">
    <property type="entry name" value="HIGH ZINC ACTIVATED NUCLEAR RECEPTOR PROTEIN"/>
    <property type="match status" value="1"/>
</dbReference>
<evidence type="ECO:0000256" key="3">
    <source>
        <dbReference type="ARBA" id="ARBA00022833"/>
    </source>
</evidence>
<dbReference type="Proteomes" id="UP000783686">
    <property type="component" value="Unassembled WGS sequence"/>
</dbReference>
<dbReference type="GO" id="GO:0003700">
    <property type="term" value="F:DNA-binding transcription factor activity"/>
    <property type="evidence" value="ECO:0007669"/>
    <property type="project" value="InterPro"/>
</dbReference>
<evidence type="ECO:0000313" key="10">
    <source>
        <dbReference type="EMBL" id="CAD5223325.1"/>
    </source>
</evidence>
<dbReference type="GO" id="GO:0008270">
    <property type="term" value="F:zinc ion binding"/>
    <property type="evidence" value="ECO:0007669"/>
    <property type="project" value="UniProtKB-KW"/>
</dbReference>
<sequence>MPAIKSRSMSLDTKGKVIGCQVCSKHTKSNHLGVDVCRACASFFKRSMIENKRYQCKDGKQECSLLNLDGKRILCKLCRFYRCQELIIPINLSDTMYTKDGLYSSNGFKIDYSNIPLLRYMVQGYDKWCDQQLEIVKKMHPNIEFTTGTFITPPKSFIFELECRGFKGLMQIINQHFGPFNTLPQAQQIRIMSQAYVEIRYWHECCLTSQICPHPSDTKFVFSPVYWGDPTNINYKWWFCGYVGKSDLDKYIKTLMPVLAVYGQFVGKFKKLKMQKIDGVVLMFLTLWRYIEYNNSLTIEMEKFKDRIMTEYAVSLRQRFGQGATIQLTNIMLFYKEVDQMNTDLEHMRTQLNVLRMSKSDEGYECLLSEEMMNLKCSE</sequence>
<keyword evidence="8" id="KW-0539">Nucleus</keyword>
<dbReference type="SMART" id="SM00399">
    <property type="entry name" value="ZnF_C4"/>
    <property type="match status" value="1"/>
</dbReference>
<name>A0A811L5D0_9BILA</name>
<dbReference type="PROSITE" id="PS51030">
    <property type="entry name" value="NUCLEAR_REC_DBD_2"/>
    <property type="match status" value="1"/>
</dbReference>
<dbReference type="SUPFAM" id="SSF57716">
    <property type="entry name" value="Glucocorticoid receptor-like (DNA-binding domain)"/>
    <property type="match status" value="1"/>
</dbReference>
<dbReference type="Pfam" id="PF00105">
    <property type="entry name" value="zf-C4"/>
    <property type="match status" value="1"/>
</dbReference>
<dbReference type="InterPro" id="IPR013088">
    <property type="entry name" value="Znf_NHR/GATA"/>
</dbReference>
<dbReference type="PRINTS" id="PR00047">
    <property type="entry name" value="STROIDFINGER"/>
</dbReference>
<dbReference type="InterPro" id="IPR035500">
    <property type="entry name" value="NHR-like_dom_sf"/>
</dbReference>
<keyword evidence="7" id="KW-0675">Receptor</keyword>
<keyword evidence="4" id="KW-0805">Transcription regulation</keyword>
<evidence type="ECO:0000256" key="4">
    <source>
        <dbReference type="ARBA" id="ARBA00023015"/>
    </source>
</evidence>
<accession>A0A811L5D0</accession>
<dbReference type="EMBL" id="CAJFDH010000005">
    <property type="protein sequence ID" value="CAD5223325.1"/>
    <property type="molecule type" value="Genomic_DNA"/>
</dbReference>
<keyword evidence="6" id="KW-0804">Transcription</keyword>
<dbReference type="InterPro" id="IPR001628">
    <property type="entry name" value="Znf_hrmn_rcpt"/>
</dbReference>
<protein>
    <recommendedName>
        <fullName evidence="9">Nuclear receptor domain-containing protein</fullName>
    </recommendedName>
</protein>
<evidence type="ECO:0000256" key="1">
    <source>
        <dbReference type="ARBA" id="ARBA00022723"/>
    </source>
</evidence>
<dbReference type="Gene3D" id="3.30.50.10">
    <property type="entry name" value="Erythroid Transcription Factor GATA-1, subunit A"/>
    <property type="match status" value="1"/>
</dbReference>
<evidence type="ECO:0000313" key="11">
    <source>
        <dbReference type="Proteomes" id="UP000614601"/>
    </source>
</evidence>
<dbReference type="PANTHER" id="PTHR46011">
    <property type="entry name" value="NUCLEAR HORMONE RECEPTOR FAMILY MEMBER NHR-86-RELATED"/>
    <property type="match status" value="1"/>
</dbReference>
<keyword evidence="3" id="KW-0862">Zinc</keyword>
<evidence type="ECO:0000256" key="5">
    <source>
        <dbReference type="ARBA" id="ARBA00023125"/>
    </source>
</evidence>